<comment type="similarity">
    <text evidence="1 10">Belongs to the folylpolyglutamate synthase family.</text>
</comment>
<evidence type="ECO:0000256" key="8">
    <source>
        <dbReference type="ARBA" id="ARBA00030592"/>
    </source>
</evidence>
<dbReference type="Gene3D" id="3.90.190.20">
    <property type="entry name" value="Mur ligase, C-terminal domain"/>
    <property type="match status" value="1"/>
</dbReference>
<dbReference type="Proteomes" id="UP001638015">
    <property type="component" value="Unassembled WGS sequence"/>
</dbReference>
<proteinExistence type="inferred from homology"/>
<feature type="domain" description="Mur ligase central" evidence="12">
    <location>
        <begin position="47"/>
        <end position="267"/>
    </location>
</feature>
<keyword evidence="5 10" id="KW-0547">Nucleotide-binding</keyword>
<dbReference type="InterPro" id="IPR036565">
    <property type="entry name" value="Mur-like_cat_sf"/>
</dbReference>
<keyword evidence="4" id="KW-0479">Metal-binding</keyword>
<organism evidence="13 14">
    <name type="scientific">Anaerococcus cruorum</name>
    <dbReference type="NCBI Taxonomy" id="3115617"/>
    <lineage>
        <taxon>Bacteria</taxon>
        <taxon>Bacillati</taxon>
        <taxon>Bacillota</taxon>
        <taxon>Tissierellia</taxon>
        <taxon>Tissierellales</taxon>
        <taxon>Peptoniphilaceae</taxon>
        <taxon>Anaerococcus</taxon>
    </lineage>
</organism>
<dbReference type="RefSeq" id="WP_410033196.1">
    <property type="nucleotide sequence ID" value="NZ_JBGMEH010000008.1"/>
</dbReference>
<dbReference type="EC" id="6.3.2.17" evidence="2"/>
<dbReference type="PANTHER" id="PTHR11136">
    <property type="entry name" value="FOLYLPOLYGLUTAMATE SYNTHASE-RELATED"/>
    <property type="match status" value="1"/>
</dbReference>
<accession>A0ABW9MXL6</accession>
<evidence type="ECO:0000256" key="10">
    <source>
        <dbReference type="PIRNR" id="PIRNR001563"/>
    </source>
</evidence>
<dbReference type="SUPFAM" id="SSF53244">
    <property type="entry name" value="MurD-like peptide ligases, peptide-binding domain"/>
    <property type="match status" value="1"/>
</dbReference>
<keyword evidence="7" id="KW-0460">Magnesium</keyword>
<gene>
    <name evidence="13" type="ORF">ACCQ40_07255</name>
</gene>
<feature type="domain" description="Mur ligase C-terminal" evidence="11">
    <location>
        <begin position="293"/>
        <end position="411"/>
    </location>
</feature>
<keyword evidence="14" id="KW-1185">Reference proteome</keyword>
<dbReference type="InterPro" id="IPR036615">
    <property type="entry name" value="Mur_ligase_C_dom_sf"/>
</dbReference>
<dbReference type="SUPFAM" id="SSF53623">
    <property type="entry name" value="MurD-like peptide ligases, catalytic domain"/>
    <property type="match status" value="1"/>
</dbReference>
<dbReference type="NCBIfam" id="TIGR01499">
    <property type="entry name" value="folC"/>
    <property type="match status" value="1"/>
</dbReference>
<evidence type="ECO:0000256" key="3">
    <source>
        <dbReference type="ARBA" id="ARBA00022598"/>
    </source>
</evidence>
<evidence type="ECO:0000313" key="13">
    <source>
        <dbReference type="EMBL" id="MFO3716551.1"/>
    </source>
</evidence>
<evidence type="ECO:0000256" key="7">
    <source>
        <dbReference type="ARBA" id="ARBA00022842"/>
    </source>
</evidence>
<protein>
    <recommendedName>
        <fullName evidence="2">tetrahydrofolate synthase</fullName>
        <ecNumber evidence="2">6.3.2.17</ecNumber>
    </recommendedName>
    <alternativeName>
        <fullName evidence="8">Tetrahydrofolylpolyglutamate synthase</fullName>
    </alternativeName>
</protein>
<dbReference type="InterPro" id="IPR013221">
    <property type="entry name" value="Mur_ligase_cen"/>
</dbReference>
<evidence type="ECO:0000256" key="9">
    <source>
        <dbReference type="ARBA" id="ARBA00047493"/>
    </source>
</evidence>
<dbReference type="PIRSF" id="PIRSF001563">
    <property type="entry name" value="Folylpolyglu_synth"/>
    <property type="match status" value="1"/>
</dbReference>
<dbReference type="GO" id="GO:0016874">
    <property type="term" value="F:ligase activity"/>
    <property type="evidence" value="ECO:0007669"/>
    <property type="project" value="UniProtKB-KW"/>
</dbReference>
<comment type="caution">
    <text evidence="13">The sequence shown here is derived from an EMBL/GenBank/DDBJ whole genome shotgun (WGS) entry which is preliminary data.</text>
</comment>
<evidence type="ECO:0000256" key="1">
    <source>
        <dbReference type="ARBA" id="ARBA00008276"/>
    </source>
</evidence>
<comment type="catalytic activity">
    <reaction evidence="9">
        <text>(6S)-5,6,7,8-tetrahydrofolyl-(gamma-L-Glu)(n) + L-glutamate + ATP = (6S)-5,6,7,8-tetrahydrofolyl-(gamma-L-Glu)(n+1) + ADP + phosphate + H(+)</text>
        <dbReference type="Rhea" id="RHEA:10580"/>
        <dbReference type="Rhea" id="RHEA-COMP:14738"/>
        <dbReference type="Rhea" id="RHEA-COMP:14740"/>
        <dbReference type="ChEBI" id="CHEBI:15378"/>
        <dbReference type="ChEBI" id="CHEBI:29985"/>
        <dbReference type="ChEBI" id="CHEBI:30616"/>
        <dbReference type="ChEBI" id="CHEBI:43474"/>
        <dbReference type="ChEBI" id="CHEBI:141005"/>
        <dbReference type="ChEBI" id="CHEBI:456216"/>
        <dbReference type="EC" id="6.3.2.17"/>
    </reaction>
</comment>
<keyword evidence="6 10" id="KW-0067">ATP-binding</keyword>
<evidence type="ECO:0000259" key="11">
    <source>
        <dbReference type="Pfam" id="PF02875"/>
    </source>
</evidence>
<evidence type="ECO:0000313" key="14">
    <source>
        <dbReference type="Proteomes" id="UP001638015"/>
    </source>
</evidence>
<evidence type="ECO:0000256" key="4">
    <source>
        <dbReference type="ARBA" id="ARBA00022723"/>
    </source>
</evidence>
<name>A0ABW9MXL6_9FIRM</name>
<evidence type="ECO:0000256" key="6">
    <source>
        <dbReference type="ARBA" id="ARBA00022840"/>
    </source>
</evidence>
<dbReference type="Pfam" id="PF08245">
    <property type="entry name" value="Mur_ligase_M"/>
    <property type="match status" value="1"/>
</dbReference>
<dbReference type="Gene3D" id="3.40.1190.10">
    <property type="entry name" value="Mur-like, catalytic domain"/>
    <property type="match status" value="1"/>
</dbReference>
<evidence type="ECO:0000259" key="12">
    <source>
        <dbReference type="Pfam" id="PF08245"/>
    </source>
</evidence>
<dbReference type="Pfam" id="PF02875">
    <property type="entry name" value="Mur_ligase_C"/>
    <property type="match status" value="1"/>
</dbReference>
<dbReference type="PANTHER" id="PTHR11136:SF0">
    <property type="entry name" value="DIHYDROFOLATE SYNTHETASE-RELATED"/>
    <property type="match status" value="1"/>
</dbReference>
<dbReference type="InterPro" id="IPR001645">
    <property type="entry name" value="Folylpolyglutamate_synth"/>
</dbReference>
<dbReference type="PROSITE" id="PS01012">
    <property type="entry name" value="FOLYLPOLYGLU_SYNT_2"/>
    <property type="match status" value="1"/>
</dbReference>
<dbReference type="InterPro" id="IPR018109">
    <property type="entry name" value="Folylpolyglutamate_synth_CS"/>
</dbReference>
<dbReference type="InterPro" id="IPR004101">
    <property type="entry name" value="Mur_ligase_C"/>
</dbReference>
<keyword evidence="3 10" id="KW-0436">Ligase</keyword>
<reference evidence="13 14" key="1">
    <citation type="journal article" date="2025" name="Anaerobe">
        <title>Description of Anaerococcus kampingiae sp. nov., Anaerococcus groningensis sp. nov., Anaerococcus martiniensis sp. nov., and Anaerococcus cruorum sp. nov., isolated from human clinical specimens.</title>
        <authorList>
            <person name="Boiten K.E."/>
            <person name="Meijer J."/>
            <person name="van Wezel E.M."/>
            <person name="Veloo A.C.M."/>
        </authorList>
    </citation>
    <scope>NUCLEOTIDE SEQUENCE [LARGE SCALE GENOMIC DNA]</scope>
    <source>
        <strain evidence="13 14">ENR1039</strain>
    </source>
</reference>
<sequence length="432" mass="49183">MDKFDYKSAEEFILQRPPAKGEHSLEKIRRLLNLFDNPQDKIKAIHVAGTNGKGSTSKMLAKAFSSQNKVGIFTSPYISRINEAIAINGWQISDKDFADLVSRIKNPVENLDKEGVYLTYFEVLTAIMYIYFYEQNVDIAIVETGLGGLLDSTNIIRKPIASVITTISMDHTNILGNSIEEIAYQKAGIIKEGVPVFIYPQTKEAMDVLLDKARETNSKVYTFNKDEIEIERADEKANIFNFRTYKDVHLRLLGIHQIYNASLALMILDYFKDEFSLDEDTIKKALAKAENIGRLTEISKEPRVIVDGSHNKESIDALKEALKTFTYKRLIIGFSVLKDKDYTYIIDSLNDLADELVVTSIDNPRAFSLEELKDIVGQKRKDFIAIKDNIKAYEYSKSLYQKGDLIVWCGSLYLIADLINYENQTKSQELLK</sequence>
<evidence type="ECO:0000256" key="2">
    <source>
        <dbReference type="ARBA" id="ARBA00013025"/>
    </source>
</evidence>
<dbReference type="EMBL" id="JBGMEH010000008">
    <property type="protein sequence ID" value="MFO3716551.1"/>
    <property type="molecule type" value="Genomic_DNA"/>
</dbReference>
<evidence type="ECO:0000256" key="5">
    <source>
        <dbReference type="ARBA" id="ARBA00022741"/>
    </source>
</evidence>